<reference evidence="1 2" key="1">
    <citation type="journal article" date="2020" name="Microorganisms">
        <title>Osmotic Adaptation and Compatible Solute Biosynthesis of Phototrophic Bacteria as Revealed from Genome Analyses.</title>
        <authorList>
            <person name="Imhoff J.F."/>
            <person name="Rahn T."/>
            <person name="Kunzel S."/>
            <person name="Keller A."/>
            <person name="Neulinger S.C."/>
        </authorList>
    </citation>
    <scope>NUCLEOTIDE SEQUENCE [LARGE SCALE GENOMIC DNA]</scope>
    <source>
        <strain evidence="1 2">DSM 9895</strain>
    </source>
</reference>
<name>A0ABS1DJ19_9PROT</name>
<gene>
    <name evidence="1" type="ORF">CKO28_18845</name>
</gene>
<proteinExistence type="predicted"/>
<organism evidence="1 2">
    <name type="scientific">Rhodovibrio sodomensis</name>
    <dbReference type="NCBI Taxonomy" id="1088"/>
    <lineage>
        <taxon>Bacteria</taxon>
        <taxon>Pseudomonadati</taxon>
        <taxon>Pseudomonadota</taxon>
        <taxon>Alphaproteobacteria</taxon>
        <taxon>Rhodospirillales</taxon>
        <taxon>Rhodovibrionaceae</taxon>
        <taxon>Rhodovibrio</taxon>
    </lineage>
</organism>
<comment type="caution">
    <text evidence="1">The sequence shown here is derived from an EMBL/GenBank/DDBJ whole genome shotgun (WGS) entry which is preliminary data.</text>
</comment>
<accession>A0ABS1DJ19</accession>
<keyword evidence="2" id="KW-1185">Reference proteome</keyword>
<dbReference type="Proteomes" id="UP001296873">
    <property type="component" value="Unassembled WGS sequence"/>
</dbReference>
<dbReference type="RefSeq" id="WP_200342448.1">
    <property type="nucleotide sequence ID" value="NZ_NRRL01000074.1"/>
</dbReference>
<evidence type="ECO:0000313" key="2">
    <source>
        <dbReference type="Proteomes" id="UP001296873"/>
    </source>
</evidence>
<protein>
    <submittedName>
        <fullName evidence="1">Uncharacterized protein</fullName>
    </submittedName>
</protein>
<sequence length="111" mass="11682">MLNENPALGKVPYSVALEAAKAAKAEADRTLGGERGHGCGRVYVNLPHTRANAKNLKAVEAAGFKVLRGPGTPSIYIGYDNNSGRELAVGAAVARTLKDYGVSAYRDEHAD</sequence>
<dbReference type="EMBL" id="NRRL01000074">
    <property type="protein sequence ID" value="MBK1670097.1"/>
    <property type="molecule type" value="Genomic_DNA"/>
</dbReference>
<evidence type="ECO:0000313" key="1">
    <source>
        <dbReference type="EMBL" id="MBK1670097.1"/>
    </source>
</evidence>